<protein>
    <submittedName>
        <fullName evidence="2">Uncharacterized protein</fullName>
    </submittedName>
</protein>
<keyword evidence="1" id="KW-1185">Reference proteome</keyword>
<accession>A0A914CIB2</accession>
<dbReference type="WBParaSite" id="ACRNAN_scaffold10970.g14163.t1">
    <property type="protein sequence ID" value="ACRNAN_scaffold10970.g14163.t1"/>
    <property type="gene ID" value="ACRNAN_scaffold10970.g14163"/>
</dbReference>
<evidence type="ECO:0000313" key="1">
    <source>
        <dbReference type="Proteomes" id="UP000887540"/>
    </source>
</evidence>
<dbReference type="Proteomes" id="UP000887540">
    <property type="component" value="Unplaced"/>
</dbReference>
<dbReference type="AlphaFoldDB" id="A0A914CIB2"/>
<evidence type="ECO:0000313" key="2">
    <source>
        <dbReference type="WBParaSite" id="ACRNAN_scaffold10970.g14163.t1"/>
    </source>
</evidence>
<name>A0A914CIB2_9BILA</name>
<proteinExistence type="predicted"/>
<organism evidence="1 2">
    <name type="scientific">Acrobeloides nanus</name>
    <dbReference type="NCBI Taxonomy" id="290746"/>
    <lineage>
        <taxon>Eukaryota</taxon>
        <taxon>Metazoa</taxon>
        <taxon>Ecdysozoa</taxon>
        <taxon>Nematoda</taxon>
        <taxon>Chromadorea</taxon>
        <taxon>Rhabditida</taxon>
        <taxon>Tylenchina</taxon>
        <taxon>Cephalobomorpha</taxon>
        <taxon>Cephaloboidea</taxon>
        <taxon>Cephalobidae</taxon>
        <taxon>Acrobeloides</taxon>
    </lineage>
</organism>
<reference evidence="2" key="1">
    <citation type="submission" date="2022-11" db="UniProtKB">
        <authorList>
            <consortium name="WormBaseParasite"/>
        </authorList>
    </citation>
    <scope>IDENTIFICATION</scope>
</reference>
<sequence>MPNREFFSKEEEDRDYKAEFINKQWKNMEEALYFIYNNSDGVSFNENAIKQNCSNTTEFAYDYLCIFSSTTAGGYQLYLGDVTTGNRWSLTQFGVNANSTLAKLGLCYHS</sequence>